<keyword evidence="1" id="KW-0812">Transmembrane</keyword>
<evidence type="ECO:0000313" key="3">
    <source>
        <dbReference type="Proteomes" id="UP001144805"/>
    </source>
</evidence>
<comment type="caution">
    <text evidence="2">The sequence shown here is derived from an EMBL/GenBank/DDBJ whole genome shotgun (WGS) entry which is preliminary data.</text>
</comment>
<proteinExistence type="predicted"/>
<keyword evidence="1" id="KW-1133">Transmembrane helix</keyword>
<organism evidence="2 3">
    <name type="scientific">Kaistia nematophila</name>
    <dbReference type="NCBI Taxonomy" id="2994654"/>
    <lineage>
        <taxon>Bacteria</taxon>
        <taxon>Pseudomonadati</taxon>
        <taxon>Pseudomonadota</taxon>
        <taxon>Alphaproteobacteria</taxon>
        <taxon>Hyphomicrobiales</taxon>
        <taxon>Kaistiaceae</taxon>
        <taxon>Kaistia</taxon>
    </lineage>
</organism>
<feature type="transmembrane region" description="Helical" evidence="1">
    <location>
        <begin position="7"/>
        <end position="25"/>
    </location>
</feature>
<reference evidence="2" key="1">
    <citation type="submission" date="2022-11" db="EMBL/GenBank/DDBJ databases">
        <title>Biodiversity and phylogenetic relationships of bacteria.</title>
        <authorList>
            <person name="Machado R.A.R."/>
            <person name="Bhat A."/>
            <person name="Loulou A."/>
            <person name="Kallel S."/>
        </authorList>
    </citation>
    <scope>NUCLEOTIDE SEQUENCE</scope>
    <source>
        <strain evidence="2">K-TC2</strain>
    </source>
</reference>
<keyword evidence="3" id="KW-1185">Reference proteome</keyword>
<dbReference type="RefSeq" id="WP_266340381.1">
    <property type="nucleotide sequence ID" value="NZ_JAPKNK010000010.1"/>
</dbReference>
<keyword evidence="1" id="KW-0472">Membrane</keyword>
<evidence type="ECO:0000256" key="1">
    <source>
        <dbReference type="SAM" id="Phobius"/>
    </source>
</evidence>
<dbReference type="Proteomes" id="UP001144805">
    <property type="component" value="Unassembled WGS sequence"/>
</dbReference>
<sequence length="93" mass="10345">MFFLVRLALLYCVIGVGILLVQLTFTTCERPLVLDDGTSATHGPIDLGRIGKDSDYTKRLASDVVFWGPRAFDFVVKGDISVKNFLFATDCKR</sequence>
<protein>
    <submittedName>
        <fullName evidence="2">Uncharacterized protein</fullName>
    </submittedName>
</protein>
<gene>
    <name evidence="2" type="ORF">OSH07_19630</name>
</gene>
<accession>A0A9X3EE57</accession>
<evidence type="ECO:0000313" key="2">
    <source>
        <dbReference type="EMBL" id="MCX5571420.1"/>
    </source>
</evidence>
<dbReference type="AlphaFoldDB" id="A0A9X3EE57"/>
<name>A0A9X3EE57_9HYPH</name>
<dbReference type="EMBL" id="JAPKNK010000010">
    <property type="protein sequence ID" value="MCX5571420.1"/>
    <property type="molecule type" value="Genomic_DNA"/>
</dbReference>